<feature type="compositionally biased region" description="Polar residues" evidence="2">
    <location>
        <begin position="1"/>
        <end position="13"/>
    </location>
</feature>
<name>A0A1R2C255_9CILI</name>
<organism evidence="3 4">
    <name type="scientific">Stentor coeruleus</name>
    <dbReference type="NCBI Taxonomy" id="5963"/>
    <lineage>
        <taxon>Eukaryota</taxon>
        <taxon>Sar</taxon>
        <taxon>Alveolata</taxon>
        <taxon>Ciliophora</taxon>
        <taxon>Postciliodesmatophora</taxon>
        <taxon>Heterotrichea</taxon>
        <taxon>Heterotrichida</taxon>
        <taxon>Stentoridae</taxon>
        <taxon>Stentor</taxon>
    </lineage>
</organism>
<feature type="compositionally biased region" description="Polar residues" evidence="2">
    <location>
        <begin position="35"/>
        <end position="52"/>
    </location>
</feature>
<keyword evidence="1" id="KW-0175">Coiled coil</keyword>
<proteinExistence type="predicted"/>
<gene>
    <name evidence="3" type="ORF">SteCoe_16056</name>
</gene>
<evidence type="ECO:0000313" key="4">
    <source>
        <dbReference type="Proteomes" id="UP000187209"/>
    </source>
</evidence>
<dbReference type="EMBL" id="MPUH01000316">
    <property type="protein sequence ID" value="OMJ83076.1"/>
    <property type="molecule type" value="Genomic_DNA"/>
</dbReference>
<evidence type="ECO:0000256" key="2">
    <source>
        <dbReference type="SAM" id="MobiDB-lite"/>
    </source>
</evidence>
<feature type="coiled-coil region" evidence="1">
    <location>
        <begin position="96"/>
        <end position="274"/>
    </location>
</feature>
<comment type="caution">
    <text evidence="3">The sequence shown here is derived from an EMBL/GenBank/DDBJ whole genome shotgun (WGS) entry which is preliminary data.</text>
</comment>
<accession>A0A1R2C255</accession>
<evidence type="ECO:0000256" key="1">
    <source>
        <dbReference type="SAM" id="Coils"/>
    </source>
</evidence>
<feature type="region of interest" description="Disordered" evidence="2">
    <location>
        <begin position="1"/>
        <end position="69"/>
    </location>
</feature>
<sequence length="367" mass="42076">MSTCSSSKSSDIMPSNRAKAPEPKKTVISLHPNLKNYQVKTKYKSPNSTPTATPCRGQSRHRNSSSNQGVREILKENIDSSSNTQTNPSGKIDLLIEKYKQDITHQSHRMQELKKNMQQYDYSIQNLLQNKSEDSEKRKIYTDLEKKNKELKERLKILESTKEDRIKQENLHLEAYLQEKIKAKSILIQQISALEEENAKIEASMSHYSKAELINTNTQLKNTHATLTAELNKLQNTCITQEEYYTLQSQIKDLEDMQNKLVKENNSLREEIIKEQKIELASHENNIQQRAMCREIAMIKKEISMLNCLAKSIFKGEQADLSFILGSGPISEMEGKSLTEAIGDINCELNVLKECIVSKDQENCKMF</sequence>
<dbReference type="Proteomes" id="UP000187209">
    <property type="component" value="Unassembled WGS sequence"/>
</dbReference>
<keyword evidence="4" id="KW-1185">Reference proteome</keyword>
<dbReference type="OrthoDB" id="323036at2759"/>
<protein>
    <submittedName>
        <fullName evidence="3">Uncharacterized protein</fullName>
    </submittedName>
</protein>
<reference evidence="3 4" key="1">
    <citation type="submission" date="2016-11" db="EMBL/GenBank/DDBJ databases">
        <title>The macronuclear genome of Stentor coeruleus: a giant cell with tiny introns.</title>
        <authorList>
            <person name="Slabodnick M."/>
            <person name="Ruby J.G."/>
            <person name="Reiff S.B."/>
            <person name="Swart E.C."/>
            <person name="Gosai S."/>
            <person name="Prabakaran S."/>
            <person name="Witkowska E."/>
            <person name="Larue G.E."/>
            <person name="Fisher S."/>
            <person name="Freeman R.M."/>
            <person name="Gunawardena J."/>
            <person name="Chu W."/>
            <person name="Stover N.A."/>
            <person name="Gregory B.D."/>
            <person name="Nowacki M."/>
            <person name="Derisi J."/>
            <person name="Roy S.W."/>
            <person name="Marshall W.F."/>
            <person name="Sood P."/>
        </authorList>
    </citation>
    <scope>NUCLEOTIDE SEQUENCE [LARGE SCALE GENOMIC DNA]</scope>
    <source>
        <strain evidence="3">WM001</strain>
    </source>
</reference>
<evidence type="ECO:0000313" key="3">
    <source>
        <dbReference type="EMBL" id="OMJ83076.1"/>
    </source>
</evidence>
<dbReference type="AlphaFoldDB" id="A0A1R2C255"/>